<dbReference type="InterPro" id="IPR036388">
    <property type="entry name" value="WH-like_DNA-bd_sf"/>
</dbReference>
<gene>
    <name evidence="6" type="ORF">AABB81_13500</name>
</gene>
<name>A0ABU9L399_9FLAO</name>
<dbReference type="PANTHER" id="PTHR30346:SF0">
    <property type="entry name" value="HCA OPERON TRANSCRIPTIONAL ACTIVATOR HCAR"/>
    <property type="match status" value="1"/>
</dbReference>
<dbReference type="SUPFAM" id="SSF53850">
    <property type="entry name" value="Periplasmic binding protein-like II"/>
    <property type="match status" value="1"/>
</dbReference>
<dbReference type="PRINTS" id="PR00039">
    <property type="entry name" value="HTHLYSR"/>
</dbReference>
<dbReference type="RefSeq" id="WP_342161084.1">
    <property type="nucleotide sequence ID" value="NZ_JBCDNA010000003.1"/>
</dbReference>
<evidence type="ECO:0000256" key="3">
    <source>
        <dbReference type="ARBA" id="ARBA00023125"/>
    </source>
</evidence>
<keyword evidence="7" id="KW-1185">Reference proteome</keyword>
<comment type="caution">
    <text evidence="6">The sequence shown here is derived from an EMBL/GenBank/DDBJ whole genome shotgun (WGS) entry which is preliminary data.</text>
</comment>
<keyword evidence="2" id="KW-0805">Transcription regulation</keyword>
<dbReference type="EMBL" id="JBCDNA010000003">
    <property type="protein sequence ID" value="MEL4456920.1"/>
    <property type="molecule type" value="Genomic_DNA"/>
</dbReference>
<dbReference type="Gene3D" id="1.10.10.10">
    <property type="entry name" value="Winged helix-like DNA-binding domain superfamily/Winged helix DNA-binding domain"/>
    <property type="match status" value="1"/>
</dbReference>
<evidence type="ECO:0000313" key="6">
    <source>
        <dbReference type="EMBL" id="MEL4456920.1"/>
    </source>
</evidence>
<dbReference type="InterPro" id="IPR000847">
    <property type="entry name" value="LysR_HTH_N"/>
</dbReference>
<keyword evidence="4" id="KW-0804">Transcription</keyword>
<dbReference type="PANTHER" id="PTHR30346">
    <property type="entry name" value="TRANSCRIPTIONAL DUAL REGULATOR HCAR-RELATED"/>
    <property type="match status" value="1"/>
</dbReference>
<sequence length="295" mass="33680">MSYQIEIRHLRYFLAVAEELHFRKAAEKLYISQPGLSRQIKQMEAELGLVLFERTNKKVVLTKAGNYLKDEVTMLLKNLNDTFDHAQLIQEGMEGHISIGYVGSAMQNVIPELLLKIQEDHPKVHYSLREMENPDQVRALVQGEIDLAFVRLDKVPKGLEIRPVFEDTFSLVLPSDHPIDKENFQGLKSLEEDAFILFDQSYSPTYYEQVMRIFEQSGFHPIISHNTVHASTIFRLVENNLGISIVPSSLGLGFNMKIKLIELDKIPQKTVLSVAWNPLNRNPILEKILSKASPG</sequence>
<evidence type="ECO:0000259" key="5">
    <source>
        <dbReference type="PROSITE" id="PS50931"/>
    </source>
</evidence>
<evidence type="ECO:0000256" key="4">
    <source>
        <dbReference type="ARBA" id="ARBA00023163"/>
    </source>
</evidence>
<proteinExistence type="inferred from homology"/>
<dbReference type="Pfam" id="PF00126">
    <property type="entry name" value="HTH_1"/>
    <property type="match status" value="1"/>
</dbReference>
<evidence type="ECO:0000256" key="2">
    <source>
        <dbReference type="ARBA" id="ARBA00023015"/>
    </source>
</evidence>
<dbReference type="Gene3D" id="3.40.190.10">
    <property type="entry name" value="Periplasmic binding protein-like II"/>
    <property type="match status" value="2"/>
</dbReference>
<evidence type="ECO:0000256" key="1">
    <source>
        <dbReference type="ARBA" id="ARBA00009437"/>
    </source>
</evidence>
<evidence type="ECO:0000313" key="7">
    <source>
        <dbReference type="Proteomes" id="UP001474120"/>
    </source>
</evidence>
<reference evidence="6 7" key="1">
    <citation type="submission" date="2024-04" db="EMBL/GenBank/DDBJ databases">
        <title>whole genome sequencing of Lutimonas vermicola strain IMCC1616.</title>
        <authorList>
            <person name="Bae S.S."/>
        </authorList>
    </citation>
    <scope>NUCLEOTIDE SEQUENCE [LARGE SCALE GENOMIC DNA]</scope>
    <source>
        <strain evidence="6 7">IMCC1616</strain>
    </source>
</reference>
<dbReference type="Pfam" id="PF03466">
    <property type="entry name" value="LysR_substrate"/>
    <property type="match status" value="1"/>
</dbReference>
<dbReference type="PROSITE" id="PS50931">
    <property type="entry name" value="HTH_LYSR"/>
    <property type="match status" value="1"/>
</dbReference>
<accession>A0ABU9L399</accession>
<dbReference type="SUPFAM" id="SSF46785">
    <property type="entry name" value="Winged helix' DNA-binding domain"/>
    <property type="match status" value="1"/>
</dbReference>
<keyword evidence="3" id="KW-0238">DNA-binding</keyword>
<organism evidence="6 7">
    <name type="scientific">Lutimonas vermicola</name>
    <dbReference type="NCBI Taxonomy" id="414288"/>
    <lineage>
        <taxon>Bacteria</taxon>
        <taxon>Pseudomonadati</taxon>
        <taxon>Bacteroidota</taxon>
        <taxon>Flavobacteriia</taxon>
        <taxon>Flavobacteriales</taxon>
        <taxon>Flavobacteriaceae</taxon>
        <taxon>Lutimonas</taxon>
    </lineage>
</organism>
<dbReference type="Proteomes" id="UP001474120">
    <property type="component" value="Unassembled WGS sequence"/>
</dbReference>
<dbReference type="InterPro" id="IPR005119">
    <property type="entry name" value="LysR_subst-bd"/>
</dbReference>
<protein>
    <submittedName>
        <fullName evidence="6">LysR substrate-binding domain-containing protein</fullName>
    </submittedName>
</protein>
<comment type="similarity">
    <text evidence="1">Belongs to the LysR transcriptional regulatory family.</text>
</comment>
<dbReference type="InterPro" id="IPR036390">
    <property type="entry name" value="WH_DNA-bd_sf"/>
</dbReference>
<feature type="domain" description="HTH lysR-type" evidence="5">
    <location>
        <begin position="5"/>
        <end position="62"/>
    </location>
</feature>